<feature type="domain" description="Aminopeptidase N-like N-terminal" evidence="13">
    <location>
        <begin position="479"/>
        <end position="570"/>
    </location>
</feature>
<dbReference type="InterPro" id="IPR035414">
    <property type="entry name" value="Peptidase_M1_pepN_Ig-like"/>
</dbReference>
<dbReference type="Proteomes" id="UP001530293">
    <property type="component" value="Unassembled WGS sequence"/>
</dbReference>
<feature type="domain" description="Peptidase M1 membrane alanine aminopeptidase" evidence="9">
    <location>
        <begin position="609"/>
        <end position="823"/>
    </location>
</feature>
<dbReference type="Gene3D" id="1.25.50.10">
    <property type="entry name" value="Peptidase M1, alanyl aminopeptidase, C-terminal domain"/>
    <property type="match status" value="1"/>
</dbReference>
<dbReference type="PANTHER" id="PTHR46322">
    <property type="entry name" value="PUROMYCIN-SENSITIVE AMINOPEPTIDASE"/>
    <property type="match status" value="1"/>
</dbReference>
<evidence type="ECO:0000256" key="2">
    <source>
        <dbReference type="ARBA" id="ARBA00010136"/>
    </source>
</evidence>
<evidence type="ECO:0000259" key="10">
    <source>
        <dbReference type="Pfam" id="PF08241"/>
    </source>
</evidence>
<dbReference type="GO" id="GO:0006508">
    <property type="term" value="P:proteolysis"/>
    <property type="evidence" value="ECO:0007669"/>
    <property type="project" value="UniProtKB-KW"/>
</dbReference>
<dbReference type="Pfam" id="PF08241">
    <property type="entry name" value="Methyltransf_11"/>
    <property type="match status" value="1"/>
</dbReference>
<comment type="caution">
    <text evidence="14">The sequence shown here is derived from an EMBL/GenBank/DDBJ whole genome shotgun (WGS) entry which is preliminary data.</text>
</comment>
<evidence type="ECO:0000259" key="13">
    <source>
        <dbReference type="Pfam" id="PF17900"/>
    </source>
</evidence>
<keyword evidence="6" id="KW-0378">Hydrolase</keyword>
<protein>
    <recommendedName>
        <fullName evidence="16">Aminopeptidase N</fullName>
    </recommendedName>
</protein>
<dbReference type="GO" id="GO:0046872">
    <property type="term" value="F:metal ion binding"/>
    <property type="evidence" value="ECO:0007669"/>
    <property type="project" value="UniProtKB-KW"/>
</dbReference>
<evidence type="ECO:0000259" key="9">
    <source>
        <dbReference type="Pfam" id="PF01433"/>
    </source>
</evidence>
<dbReference type="InterPro" id="IPR013216">
    <property type="entry name" value="Methyltransf_11"/>
</dbReference>
<dbReference type="InterPro" id="IPR014782">
    <property type="entry name" value="Peptidase_M1_dom"/>
</dbReference>
<dbReference type="PANTHER" id="PTHR46322:SF1">
    <property type="entry name" value="PUROMYCIN-SENSITIVE AMINOPEPTIDASE"/>
    <property type="match status" value="1"/>
</dbReference>
<evidence type="ECO:0000256" key="8">
    <source>
        <dbReference type="ARBA" id="ARBA00023049"/>
    </source>
</evidence>
<keyword evidence="5" id="KW-0479">Metal-binding</keyword>
<dbReference type="EMBL" id="JALLBG020000108">
    <property type="protein sequence ID" value="KAL3764166.1"/>
    <property type="molecule type" value="Genomic_DNA"/>
</dbReference>
<dbReference type="CDD" id="cd09600">
    <property type="entry name" value="M1_APN"/>
    <property type="match status" value="1"/>
</dbReference>
<dbReference type="Pfam" id="PF11940">
    <property type="entry name" value="DUF3458"/>
    <property type="match status" value="1"/>
</dbReference>
<dbReference type="NCBIfam" id="TIGR02414">
    <property type="entry name" value="pepN_proteo"/>
    <property type="match status" value="1"/>
</dbReference>
<dbReference type="FunFam" id="3.30.2010.30:FF:000002">
    <property type="entry name" value="Putative aminopeptidase N"/>
    <property type="match status" value="1"/>
</dbReference>
<dbReference type="InterPro" id="IPR045357">
    <property type="entry name" value="Aminopeptidase_N-like_N"/>
</dbReference>
<dbReference type="Gene3D" id="3.30.2010.30">
    <property type="match status" value="1"/>
</dbReference>
<dbReference type="Gene3D" id="2.60.40.1840">
    <property type="match status" value="1"/>
</dbReference>
<dbReference type="InterPro" id="IPR024601">
    <property type="entry name" value="Peptidase_M1_pepN_C"/>
</dbReference>
<dbReference type="Pfam" id="PF01433">
    <property type="entry name" value="Peptidase_M1"/>
    <property type="match status" value="1"/>
</dbReference>
<feature type="domain" description="Peptidase M1 alanyl aminopeptidase C-terminal" evidence="12">
    <location>
        <begin position="926"/>
        <end position="1258"/>
    </location>
</feature>
<evidence type="ECO:0000259" key="12">
    <source>
        <dbReference type="Pfam" id="PF17432"/>
    </source>
</evidence>
<evidence type="ECO:0000256" key="6">
    <source>
        <dbReference type="ARBA" id="ARBA00022801"/>
    </source>
</evidence>
<gene>
    <name evidence="14" type="ORF">ACHAWU_003978</name>
</gene>
<dbReference type="InterPro" id="IPR038438">
    <property type="entry name" value="PepN_Ig-like_sf"/>
</dbReference>
<evidence type="ECO:0000256" key="7">
    <source>
        <dbReference type="ARBA" id="ARBA00022833"/>
    </source>
</evidence>
<dbReference type="InterPro" id="IPR001930">
    <property type="entry name" value="Peptidase_M1"/>
</dbReference>
<dbReference type="CDD" id="cd02440">
    <property type="entry name" value="AdoMet_MTases"/>
    <property type="match status" value="1"/>
</dbReference>
<dbReference type="InterPro" id="IPR042097">
    <property type="entry name" value="Aminopeptidase_N-like_N_sf"/>
</dbReference>
<dbReference type="Pfam" id="PF17432">
    <property type="entry name" value="DUF3458_C"/>
    <property type="match status" value="1"/>
</dbReference>
<dbReference type="SUPFAM" id="SSF63737">
    <property type="entry name" value="Leukotriene A4 hydrolase N-terminal domain"/>
    <property type="match status" value="1"/>
</dbReference>
<evidence type="ECO:0000256" key="4">
    <source>
        <dbReference type="ARBA" id="ARBA00022670"/>
    </source>
</evidence>
<keyword evidence="4" id="KW-0645">Protease</keyword>
<dbReference type="Gene3D" id="1.10.390.10">
    <property type="entry name" value="Neutral Protease Domain 2"/>
    <property type="match status" value="1"/>
</dbReference>
<feature type="domain" description="Methyltransferase type 11" evidence="10">
    <location>
        <begin position="143"/>
        <end position="215"/>
    </location>
</feature>
<dbReference type="AlphaFoldDB" id="A0ABD3MQD2"/>
<evidence type="ECO:0000259" key="11">
    <source>
        <dbReference type="Pfam" id="PF11940"/>
    </source>
</evidence>
<evidence type="ECO:0008006" key="16">
    <source>
        <dbReference type="Google" id="ProtNLM"/>
    </source>
</evidence>
<dbReference type="InterPro" id="IPR027268">
    <property type="entry name" value="Peptidase_M4/M1_CTD_sf"/>
</dbReference>
<comment type="similarity">
    <text evidence="2">Belongs to the peptidase M1 family.</text>
</comment>
<sequence>MNQHPPISKLKKSLFAIISISIRFVGAFTVPFDFQSRTTPHRQRYTSEQLTAKTICTFDDDDFAGTQGDWPYTAADLNRLDNSDDYVFYDTPRFVTHIDDSAISSLTRFYQQEFTSLNKESLDVLDLCSSWISHLPKDGITYGNVVGVGMNEQELASNEQLTNFYVQDLNKDPLLPQFEDNSFDVICNVVSVDYLTKPLEIFQEMHRILRPGGVSLMSFSNRCFPSKAIAMWLQADDIGRLTIVGSYYHYSAKWTSIEALDLKDMLPTPKRPSAGEIMKNPSLGLAWMNAAAAVAKNNQGDPMFAVKGEHHITTMANTTVVGESAAAHPPKKARTDDVVLPSVDKALNAALAAAMKANPPAPKEVRRVDYTPLPFKVTKVSLDFNIFERRTVVSSVLTVEKNDLATANDSNITNDDEDGLVLNGEEGGVALLALSVDGVDTLTPDDDYILKPGKLIIKAETLHRGASNLDGKMIVRTTVEIVPEDNTQLSGLYNDGTMYCTQCEAEGFRRITYYPDRPDNMATFERVRIEADGNKCPVLLSNGNLVEKGSCDDGREYAIWHDPFPKPSYLFALVAGDLGSIEDTFTTMSGRSVLLRFFSEHKNVGKLNYALESLKRAMQWDEETFGLEYDLDLFNVVAVESFNMGAMENKSLNVFNTSCVLTDPVTSSDAEYFRVEGIIGHEYFHNWTGNRVTCRDWFQLTLKEGLTVYRDQLFSGQVNNCASVTRIQNVLVVRGSQFQEDDGPMSHPIRPDSYIAMDNFYTSTVYRKGAEVIRMYDTILGTDGFRKGMDLYFKRHDGCAVTCDDFLAAMADANGVDLSQFARWYSTSGTPVVTYSSAFDQDSGLYQLTLSQSSRSEDPLFIPVAVGLIDKATGEEVVPTTVLQLKETSQTFEFSNLKGEVVASILRNFSAPVKIVSASGNVDEGDLAFLASCDTDGFNRWDSAQKLYEAAILKVINNVAHDDCLDRVIDTFRQTLKDEKISDDSIRAYALMLPSESTVAKAVDCIDPPAIHNARKHVKSTIARCVKDDLLRAYNDLTAAIDADGTTFNVDGLSVGRRRLRNVYLAYLCSICETGEEQREAADLATKHFNSATGMTDKLAAFNILASMSGEGESARDAAIEKFYNDANGDPLVINKWFSVQADASLPDVLDRVVNLASSHPDFTLKNPNRCRALVLTFAMNAAAFHAEDGRGYKFLGDMLDKLDKVNPIVAARTAASSLIGWKKYNEKRASLMKAQLERLKSMPNVSNDLLEIVTKGLK</sequence>
<keyword evidence="8" id="KW-0482">Metalloprotease</keyword>
<evidence type="ECO:0000313" key="15">
    <source>
        <dbReference type="Proteomes" id="UP001530293"/>
    </source>
</evidence>
<comment type="cofactor">
    <cofactor evidence="1">
        <name>Zn(2+)</name>
        <dbReference type="ChEBI" id="CHEBI:29105"/>
    </cofactor>
</comment>
<proteinExistence type="inferred from homology"/>
<dbReference type="GO" id="GO:0004177">
    <property type="term" value="F:aminopeptidase activity"/>
    <property type="evidence" value="ECO:0007669"/>
    <property type="project" value="UniProtKB-KW"/>
</dbReference>
<dbReference type="Gene3D" id="3.40.50.150">
    <property type="entry name" value="Vaccinia Virus protein VP39"/>
    <property type="match status" value="1"/>
</dbReference>
<dbReference type="Pfam" id="PF17900">
    <property type="entry name" value="Peptidase_M1_N"/>
    <property type="match status" value="1"/>
</dbReference>
<accession>A0ABD3MQD2</accession>
<evidence type="ECO:0000256" key="1">
    <source>
        <dbReference type="ARBA" id="ARBA00001947"/>
    </source>
</evidence>
<dbReference type="GO" id="GO:0008237">
    <property type="term" value="F:metallopeptidase activity"/>
    <property type="evidence" value="ECO:0007669"/>
    <property type="project" value="UniProtKB-KW"/>
</dbReference>
<evidence type="ECO:0000313" key="14">
    <source>
        <dbReference type="EMBL" id="KAL3764166.1"/>
    </source>
</evidence>
<keyword evidence="15" id="KW-1185">Reference proteome</keyword>
<feature type="domain" description="Peptidase M1 alanyl aminopeptidase Ig-like fold" evidence="11">
    <location>
        <begin position="829"/>
        <end position="915"/>
    </location>
</feature>
<dbReference type="InterPro" id="IPR012779">
    <property type="entry name" value="Peptidase_M1_pepN"/>
</dbReference>
<organism evidence="14 15">
    <name type="scientific">Discostella pseudostelligera</name>
    <dbReference type="NCBI Taxonomy" id="259834"/>
    <lineage>
        <taxon>Eukaryota</taxon>
        <taxon>Sar</taxon>
        <taxon>Stramenopiles</taxon>
        <taxon>Ochrophyta</taxon>
        <taxon>Bacillariophyta</taxon>
        <taxon>Coscinodiscophyceae</taxon>
        <taxon>Thalassiosirophycidae</taxon>
        <taxon>Stephanodiscales</taxon>
        <taxon>Stephanodiscaceae</taxon>
        <taxon>Discostella</taxon>
    </lineage>
</organism>
<keyword evidence="7" id="KW-0862">Zinc</keyword>
<dbReference type="InterPro" id="IPR029063">
    <property type="entry name" value="SAM-dependent_MTases_sf"/>
</dbReference>
<dbReference type="SUPFAM" id="SSF53335">
    <property type="entry name" value="S-adenosyl-L-methionine-dependent methyltransferases"/>
    <property type="match status" value="1"/>
</dbReference>
<dbReference type="Gene3D" id="2.60.40.1730">
    <property type="entry name" value="tricorn interacting facor f3 domain"/>
    <property type="match status" value="1"/>
</dbReference>
<evidence type="ECO:0000256" key="5">
    <source>
        <dbReference type="ARBA" id="ARBA00022723"/>
    </source>
</evidence>
<dbReference type="PRINTS" id="PR00756">
    <property type="entry name" value="ALADIPTASE"/>
</dbReference>
<dbReference type="InterPro" id="IPR037144">
    <property type="entry name" value="Peptidase_M1_pepN_C_sf"/>
</dbReference>
<evidence type="ECO:0000256" key="3">
    <source>
        <dbReference type="ARBA" id="ARBA00022438"/>
    </source>
</evidence>
<reference evidence="14 15" key="1">
    <citation type="submission" date="2024-10" db="EMBL/GenBank/DDBJ databases">
        <title>Updated reference genomes for cyclostephanoid diatoms.</title>
        <authorList>
            <person name="Roberts W.R."/>
            <person name="Alverson A.J."/>
        </authorList>
    </citation>
    <scope>NUCLEOTIDE SEQUENCE [LARGE SCALE GENOMIC DNA]</scope>
    <source>
        <strain evidence="14 15">AJA232-27</strain>
    </source>
</reference>
<name>A0ABD3MQD2_9STRA</name>
<dbReference type="SUPFAM" id="SSF55486">
    <property type="entry name" value="Metalloproteases ('zincins'), catalytic domain"/>
    <property type="match status" value="1"/>
</dbReference>
<keyword evidence="3" id="KW-0031">Aminopeptidase</keyword>